<dbReference type="RefSeq" id="WP_349246735.1">
    <property type="nucleotide sequence ID" value="NZ_JASCXX010000033.1"/>
</dbReference>
<gene>
    <name evidence="2" type="ORF">QJ522_19870</name>
</gene>
<dbReference type="InterPro" id="IPR008928">
    <property type="entry name" value="6-hairpin_glycosidase_sf"/>
</dbReference>
<dbReference type="GO" id="GO:0004560">
    <property type="term" value="F:alpha-L-fucosidase activity"/>
    <property type="evidence" value="ECO:0007669"/>
    <property type="project" value="TreeGrafter"/>
</dbReference>
<keyword evidence="3" id="KW-1185">Reference proteome</keyword>
<evidence type="ECO:0000313" key="2">
    <source>
        <dbReference type="EMBL" id="MDI6451329.1"/>
    </source>
</evidence>
<dbReference type="InterPro" id="IPR012341">
    <property type="entry name" value="6hp_glycosidase-like_sf"/>
</dbReference>
<dbReference type="Pfam" id="PF22124">
    <property type="entry name" value="Glyco_hydro_95_cat"/>
    <property type="match status" value="1"/>
</dbReference>
<proteinExistence type="predicted"/>
<dbReference type="InterPro" id="IPR054363">
    <property type="entry name" value="GH95_cat"/>
</dbReference>
<dbReference type="PANTHER" id="PTHR31084">
    <property type="entry name" value="ALPHA-L-FUCOSIDASE 2"/>
    <property type="match status" value="1"/>
</dbReference>
<dbReference type="EMBL" id="JASCXX010000033">
    <property type="protein sequence ID" value="MDI6451329.1"/>
    <property type="molecule type" value="Genomic_DNA"/>
</dbReference>
<feature type="domain" description="Glycosyl hydrolase family 95 catalytic" evidence="1">
    <location>
        <begin position="486"/>
        <end position="644"/>
    </location>
</feature>
<protein>
    <recommendedName>
        <fullName evidence="1">Glycosyl hydrolase family 95 catalytic domain-containing protein</fullName>
    </recommendedName>
</protein>
<reference evidence="2" key="1">
    <citation type="submission" date="2023-05" db="EMBL/GenBank/DDBJ databases">
        <title>Anaerotaeda fermentans gen. nov., sp. nov., a novel anaerobic planctomycete of the new family within the order Sedimentisphaerales isolated from Taman Peninsula, Russia.</title>
        <authorList>
            <person name="Khomyakova M.A."/>
            <person name="Merkel A.Y."/>
            <person name="Slobodkin A.I."/>
        </authorList>
    </citation>
    <scope>NUCLEOTIDE SEQUENCE</scope>
    <source>
        <strain evidence="2">M17dextr</strain>
    </source>
</reference>
<dbReference type="Gene3D" id="2.60.40.1180">
    <property type="entry name" value="Golgi alpha-mannosidase II"/>
    <property type="match status" value="1"/>
</dbReference>
<dbReference type="AlphaFoldDB" id="A0AAW6U6P3"/>
<dbReference type="Proteomes" id="UP001431776">
    <property type="component" value="Unassembled WGS sequence"/>
</dbReference>
<accession>A0AAW6U6P3</accession>
<dbReference type="InterPro" id="IPR013780">
    <property type="entry name" value="Glyco_hydro_b"/>
</dbReference>
<dbReference type="SUPFAM" id="SSF48208">
    <property type="entry name" value="Six-hairpin glycosidases"/>
    <property type="match status" value="1"/>
</dbReference>
<dbReference type="Gene3D" id="1.50.10.10">
    <property type="match status" value="1"/>
</dbReference>
<name>A0AAW6U6P3_9BACT</name>
<comment type="caution">
    <text evidence="2">The sequence shown here is derived from an EMBL/GenBank/DDBJ whole genome shotgun (WGS) entry which is preliminary data.</text>
</comment>
<sequence>MGSVGKPRLPVIMILGVVFPALAVEAQVLPWEREIPLQEAAQSVTFKNTLAPRDPQPNWGCYPRGSAMTINNLKMRTTIWGPPERVTISLTKNNVWDRRVNTRGLTAPTLQEIIDGAYSPANKGYVGKHPETQRPRGYGYLLKEGGFYDPYREPIEYSMPCLKPVGQIVMGMDPLADAAAPEAIQSCANGVVKLEVIKGGAKANLQYVLGMTSNLYAVRGEFSGIDSPIWLRLYRHRDTAHLRYMSEDGKTYTRKGTEADKAFNFPMDPPTSGKDGRYFWIRQQMPAEKTFPQGFEYVLMGLIITPGEVNLETVEGRTGLGTPPPDERIAKAPGAAATVTFIPEAGGKLEALVTIVTTMDGSDVLALAKKRLAAAEAAGFDGVVRENTQWWNAFYDKREDGRVFRGLTGTQCTENILSIYRSYADGHGGGTKTDMRKYECSASYVPPERDAQLWSSAPCYNEIFTSNCFVRNWADNQDMWKQLLWHWLPGAKDNARSMFGMPGMCFVHGYQPPIKPDKYVHTTLTLELCLDTMAQTVKPIWDEWDYGGDIEFLRKECYRLMREMALFYAAYAKKGDDGYYHIIPSMEPEKWGYYAEFERNKDVISSLCMFRWALNRTAEASEILGADADLRLKWREVADNLAPYPTWDTPEGPVFCAVQGVEPKNVPGDHFGEAAEYPTILADEINLDSPKEQRDMMLRTARKLETAGTTPQTLILLGVAAEPSWVDFDAETLLNSRSGRMHLFPAIAPKTEIAFHSFQARGGFLVSAARNAEEVYFLEVQPRRDNICQIMNPWPGRPVVVREAGKAEPVAVRIDRSNGECLVFAAVANHKYRINPQ</sequence>
<evidence type="ECO:0000313" key="3">
    <source>
        <dbReference type="Proteomes" id="UP001431776"/>
    </source>
</evidence>
<evidence type="ECO:0000259" key="1">
    <source>
        <dbReference type="Pfam" id="PF22124"/>
    </source>
</evidence>
<dbReference type="PANTHER" id="PTHR31084:SF0">
    <property type="entry name" value="ALPHA-L-FUCOSIDASE 2"/>
    <property type="match status" value="1"/>
</dbReference>
<organism evidence="2 3">
    <name type="scientific">Anaerobaca lacustris</name>
    <dbReference type="NCBI Taxonomy" id="3044600"/>
    <lineage>
        <taxon>Bacteria</taxon>
        <taxon>Pseudomonadati</taxon>
        <taxon>Planctomycetota</taxon>
        <taxon>Phycisphaerae</taxon>
        <taxon>Sedimentisphaerales</taxon>
        <taxon>Anaerobacaceae</taxon>
        <taxon>Anaerobaca</taxon>
    </lineage>
</organism>
<dbReference type="GO" id="GO:0005975">
    <property type="term" value="P:carbohydrate metabolic process"/>
    <property type="evidence" value="ECO:0007669"/>
    <property type="project" value="InterPro"/>
</dbReference>